<dbReference type="CDD" id="cd08977">
    <property type="entry name" value="SusD"/>
    <property type="match status" value="1"/>
</dbReference>
<evidence type="ECO:0000259" key="8">
    <source>
        <dbReference type="Pfam" id="PF14322"/>
    </source>
</evidence>
<dbReference type="Pfam" id="PF14322">
    <property type="entry name" value="SusD-like_3"/>
    <property type="match status" value="1"/>
</dbReference>
<keyword evidence="3 6" id="KW-0732">Signal</keyword>
<evidence type="ECO:0000256" key="6">
    <source>
        <dbReference type="SAM" id="SignalP"/>
    </source>
</evidence>
<dbReference type="Gene3D" id="1.25.40.390">
    <property type="match status" value="1"/>
</dbReference>
<name>A0A385SU30_9BACT</name>
<keyword evidence="4" id="KW-0472">Membrane</keyword>
<evidence type="ECO:0000256" key="1">
    <source>
        <dbReference type="ARBA" id="ARBA00004442"/>
    </source>
</evidence>
<keyword evidence="10" id="KW-1185">Reference proteome</keyword>
<dbReference type="InterPro" id="IPR011990">
    <property type="entry name" value="TPR-like_helical_dom_sf"/>
</dbReference>
<evidence type="ECO:0000256" key="2">
    <source>
        <dbReference type="ARBA" id="ARBA00006275"/>
    </source>
</evidence>
<feature type="domain" description="SusD-like N-terminal" evidence="8">
    <location>
        <begin position="23"/>
        <end position="212"/>
    </location>
</feature>
<dbReference type="PROSITE" id="PS51257">
    <property type="entry name" value="PROKAR_LIPOPROTEIN"/>
    <property type="match status" value="1"/>
</dbReference>
<dbReference type="RefSeq" id="WP_119756881.1">
    <property type="nucleotide sequence ID" value="NZ_CP032382.1"/>
</dbReference>
<organism evidence="9 10">
    <name type="scientific">Chryseolinea soli</name>
    <dbReference type="NCBI Taxonomy" id="2321403"/>
    <lineage>
        <taxon>Bacteria</taxon>
        <taxon>Pseudomonadati</taxon>
        <taxon>Bacteroidota</taxon>
        <taxon>Cytophagia</taxon>
        <taxon>Cytophagales</taxon>
        <taxon>Fulvivirgaceae</taxon>
        <taxon>Chryseolinea</taxon>
    </lineage>
</organism>
<dbReference type="InterPro" id="IPR033985">
    <property type="entry name" value="SusD-like_N"/>
</dbReference>
<dbReference type="InterPro" id="IPR012944">
    <property type="entry name" value="SusD_RagB_dom"/>
</dbReference>
<keyword evidence="5" id="KW-0998">Cell outer membrane</keyword>
<dbReference type="Pfam" id="PF07980">
    <property type="entry name" value="SusD_RagB"/>
    <property type="match status" value="1"/>
</dbReference>
<gene>
    <name evidence="9" type="ORF">D4L85_25040</name>
</gene>
<feature type="domain" description="RagB/SusD" evidence="7">
    <location>
        <begin position="297"/>
        <end position="497"/>
    </location>
</feature>
<feature type="signal peptide" evidence="6">
    <location>
        <begin position="1"/>
        <end position="20"/>
    </location>
</feature>
<evidence type="ECO:0000313" key="9">
    <source>
        <dbReference type="EMBL" id="AYB33647.1"/>
    </source>
</evidence>
<comment type="subcellular location">
    <subcellularLocation>
        <location evidence="1">Cell outer membrane</location>
    </subcellularLocation>
</comment>
<evidence type="ECO:0000256" key="5">
    <source>
        <dbReference type="ARBA" id="ARBA00023237"/>
    </source>
</evidence>
<evidence type="ECO:0000259" key="7">
    <source>
        <dbReference type="Pfam" id="PF07980"/>
    </source>
</evidence>
<dbReference type="KEGG" id="chk:D4L85_25040"/>
<protein>
    <submittedName>
        <fullName evidence="9">RagB/SusD family nutrient uptake outer membrane protein</fullName>
    </submittedName>
</protein>
<evidence type="ECO:0000313" key="10">
    <source>
        <dbReference type="Proteomes" id="UP000266183"/>
    </source>
</evidence>
<evidence type="ECO:0000256" key="4">
    <source>
        <dbReference type="ARBA" id="ARBA00023136"/>
    </source>
</evidence>
<evidence type="ECO:0000256" key="3">
    <source>
        <dbReference type="ARBA" id="ARBA00022729"/>
    </source>
</evidence>
<dbReference type="AlphaFoldDB" id="A0A385SU30"/>
<dbReference type="Proteomes" id="UP000266183">
    <property type="component" value="Chromosome"/>
</dbReference>
<dbReference type="EMBL" id="CP032382">
    <property type="protein sequence ID" value="AYB33647.1"/>
    <property type="molecule type" value="Genomic_DNA"/>
</dbReference>
<dbReference type="SUPFAM" id="SSF48452">
    <property type="entry name" value="TPR-like"/>
    <property type="match status" value="1"/>
</dbReference>
<dbReference type="OrthoDB" id="5694214at2"/>
<proteinExistence type="inferred from homology"/>
<reference evidence="10" key="1">
    <citation type="submission" date="2018-09" db="EMBL/GenBank/DDBJ databases">
        <title>Chryseolinea sp. KIS68-18 isolated from soil.</title>
        <authorList>
            <person name="Weon H.-Y."/>
            <person name="Kwon S.-W."/>
            <person name="Lee S.A."/>
        </authorList>
    </citation>
    <scope>NUCLEOTIDE SEQUENCE [LARGE SCALE GENOMIC DNA]</scope>
    <source>
        <strain evidence="10">KIS68-18</strain>
    </source>
</reference>
<accession>A0A385SU30</accession>
<dbReference type="GO" id="GO:0009279">
    <property type="term" value="C:cell outer membrane"/>
    <property type="evidence" value="ECO:0007669"/>
    <property type="project" value="UniProtKB-SubCell"/>
</dbReference>
<sequence length="502" mass="56374">MKKNMKLKWLCMAMATVFMACSDFLDKNPLTQLDSDTFWKNEQDVQAALTATYSTHRTSIFGSVRGANGVAMDIESLSDNAITTSSYVSYGTILQGGVGPSTGGAINQFWSDCYDGIAKCNYFLDNIDDAKSFLTDANYNKYKSEALFNRSYYYNELVQKYGDVPLVLYTSTIDSVSQLKSMPRSPKADVVARMLNDIDLAIAGLPADRYNDGHAVKGSAIMLKVRILMNSQRFTEAADVAWSLIGDPANPYSLYRNYSGLFFKEQRAADNKEIMFSVIYQAPADYHQLDQYVGSRMSCFPTPQLRDAYETNPNTGLKDPRLGMTIFQDGDPWVNNTKTGTFKQDGSVAESTIPFTKMAFKKWIDPTIRTPNASTLSDQNIVKMRYADLLLLYAEAMFESGQGSDIRALKALNDVRARPGVNMPPQVVLTRDNIRNERRVELAYEGIRYNDIIRWGIAETVIPQIVFAANGAKRKFDGYLWPIPQGQMDIMQGVWQNNAPWN</sequence>
<feature type="chain" id="PRO_5017225614" evidence="6">
    <location>
        <begin position="21"/>
        <end position="502"/>
    </location>
</feature>
<comment type="similarity">
    <text evidence="2">Belongs to the SusD family.</text>
</comment>